<keyword evidence="3" id="KW-1185">Reference proteome</keyword>
<dbReference type="OrthoDB" id="10436136at2759"/>
<protein>
    <submittedName>
        <fullName evidence="2">Uncharacterized protein</fullName>
    </submittedName>
</protein>
<gene>
    <name evidence="2" type="ORF">CFIO01_06943</name>
</gene>
<dbReference type="AlphaFoldDB" id="A0A010R967"/>
<feature type="compositionally biased region" description="Pro residues" evidence="1">
    <location>
        <begin position="65"/>
        <end position="79"/>
    </location>
</feature>
<feature type="region of interest" description="Disordered" evidence="1">
    <location>
        <begin position="39"/>
        <end position="92"/>
    </location>
</feature>
<evidence type="ECO:0000313" key="2">
    <source>
        <dbReference type="EMBL" id="EXF85240.1"/>
    </source>
</evidence>
<dbReference type="KEGG" id="cfj:CFIO01_06943"/>
<dbReference type="EMBL" id="JARH01000111">
    <property type="protein sequence ID" value="EXF85240.1"/>
    <property type="molecule type" value="Genomic_DNA"/>
</dbReference>
<proteinExistence type="predicted"/>
<feature type="compositionally biased region" description="Polar residues" evidence="1">
    <location>
        <begin position="80"/>
        <end position="90"/>
    </location>
</feature>
<feature type="compositionally biased region" description="Basic and acidic residues" evidence="1">
    <location>
        <begin position="39"/>
        <end position="59"/>
    </location>
</feature>
<dbReference type="HOGENOM" id="CLU_1885592_0_0_1"/>
<sequence length="135" mass="14751">MRYAKPPFRAHIARPHRQASGSVIYALFLTETKLDRRVLEETRGGRPQELEGTKPDKLGAMRHGIPPPPASQKPGPNPSPSSQYPGQSTLAMEVDCGPDLGSESFLSHLSCQESVGCVGARFVWTAAQRWGSLRL</sequence>
<reference evidence="2 3" key="1">
    <citation type="submission" date="2014-02" db="EMBL/GenBank/DDBJ databases">
        <title>The genome sequence of Colletotrichum fioriniae PJ7.</title>
        <authorList>
            <person name="Baroncelli R."/>
            <person name="Thon M.R."/>
        </authorList>
    </citation>
    <scope>NUCLEOTIDE SEQUENCE [LARGE SCALE GENOMIC DNA]</scope>
    <source>
        <strain evidence="2 3">PJ7</strain>
    </source>
</reference>
<dbReference type="Proteomes" id="UP000020467">
    <property type="component" value="Unassembled WGS sequence"/>
</dbReference>
<evidence type="ECO:0000256" key="1">
    <source>
        <dbReference type="SAM" id="MobiDB-lite"/>
    </source>
</evidence>
<name>A0A010R967_9PEZI</name>
<comment type="caution">
    <text evidence="2">The sequence shown here is derived from an EMBL/GenBank/DDBJ whole genome shotgun (WGS) entry which is preliminary data.</text>
</comment>
<organism evidence="2 3">
    <name type="scientific">Colletotrichum fioriniae PJ7</name>
    <dbReference type="NCBI Taxonomy" id="1445577"/>
    <lineage>
        <taxon>Eukaryota</taxon>
        <taxon>Fungi</taxon>
        <taxon>Dikarya</taxon>
        <taxon>Ascomycota</taxon>
        <taxon>Pezizomycotina</taxon>
        <taxon>Sordariomycetes</taxon>
        <taxon>Hypocreomycetidae</taxon>
        <taxon>Glomerellales</taxon>
        <taxon>Glomerellaceae</taxon>
        <taxon>Colletotrichum</taxon>
        <taxon>Colletotrichum acutatum species complex</taxon>
    </lineage>
</organism>
<evidence type="ECO:0000313" key="3">
    <source>
        <dbReference type="Proteomes" id="UP000020467"/>
    </source>
</evidence>
<accession>A0A010R967</accession>